<dbReference type="Proteomes" id="UP001472677">
    <property type="component" value="Unassembled WGS sequence"/>
</dbReference>
<dbReference type="CDD" id="cd06222">
    <property type="entry name" value="RNase_H_like"/>
    <property type="match status" value="1"/>
</dbReference>
<feature type="domain" description="RNase H type-1" evidence="1">
    <location>
        <begin position="121"/>
        <end position="187"/>
    </location>
</feature>
<dbReference type="SUPFAM" id="SSF53098">
    <property type="entry name" value="Ribonuclease H-like"/>
    <property type="match status" value="1"/>
</dbReference>
<evidence type="ECO:0000313" key="3">
    <source>
        <dbReference type="Proteomes" id="UP001472677"/>
    </source>
</evidence>
<dbReference type="EMBL" id="JBBPBM010000011">
    <property type="protein sequence ID" value="KAK8563605.1"/>
    <property type="molecule type" value="Genomic_DNA"/>
</dbReference>
<gene>
    <name evidence="2" type="ORF">V6N12_035750</name>
</gene>
<keyword evidence="3" id="KW-1185">Reference proteome</keyword>
<name>A0ABR2ENL8_9ROSI</name>
<dbReference type="InterPro" id="IPR044730">
    <property type="entry name" value="RNase_H-like_dom_plant"/>
</dbReference>
<dbReference type="Gene3D" id="3.30.420.10">
    <property type="entry name" value="Ribonuclease H-like superfamily/Ribonuclease H"/>
    <property type="match status" value="1"/>
</dbReference>
<dbReference type="InterPro" id="IPR036397">
    <property type="entry name" value="RNaseH_sf"/>
</dbReference>
<evidence type="ECO:0000313" key="2">
    <source>
        <dbReference type="EMBL" id="KAK8563605.1"/>
    </source>
</evidence>
<evidence type="ECO:0000259" key="1">
    <source>
        <dbReference type="Pfam" id="PF13456"/>
    </source>
</evidence>
<dbReference type="PANTHER" id="PTHR47723">
    <property type="entry name" value="OS05G0353850 PROTEIN"/>
    <property type="match status" value="1"/>
</dbReference>
<reference evidence="2 3" key="1">
    <citation type="journal article" date="2024" name="G3 (Bethesda)">
        <title>Genome assembly of Hibiscus sabdariffa L. provides insights into metabolisms of medicinal natural products.</title>
        <authorList>
            <person name="Kim T."/>
        </authorList>
    </citation>
    <scope>NUCLEOTIDE SEQUENCE [LARGE SCALE GENOMIC DNA]</scope>
    <source>
        <strain evidence="2">TK-2024</strain>
        <tissue evidence="2">Old leaves</tissue>
    </source>
</reference>
<dbReference type="InterPro" id="IPR012337">
    <property type="entry name" value="RNaseH-like_sf"/>
</dbReference>
<proteinExistence type="predicted"/>
<comment type="caution">
    <text evidence="2">The sequence shown here is derived from an EMBL/GenBank/DDBJ whole genome shotgun (WGS) entry which is preliminary data.</text>
</comment>
<dbReference type="InterPro" id="IPR002156">
    <property type="entry name" value="RNaseH_domain"/>
</dbReference>
<dbReference type="InterPro" id="IPR053151">
    <property type="entry name" value="RNase_H-like"/>
</dbReference>
<protein>
    <recommendedName>
        <fullName evidence="1">RNase H type-1 domain-containing protein</fullName>
    </recommendedName>
</protein>
<dbReference type="Pfam" id="PF13456">
    <property type="entry name" value="RVT_3"/>
    <property type="match status" value="1"/>
</dbReference>
<dbReference type="PANTHER" id="PTHR47723:SF19">
    <property type="entry name" value="POLYNUCLEOTIDYL TRANSFERASE, RIBONUCLEASE H-LIKE SUPERFAMILY PROTEIN"/>
    <property type="match status" value="1"/>
</dbReference>
<organism evidence="2 3">
    <name type="scientific">Hibiscus sabdariffa</name>
    <name type="common">roselle</name>
    <dbReference type="NCBI Taxonomy" id="183260"/>
    <lineage>
        <taxon>Eukaryota</taxon>
        <taxon>Viridiplantae</taxon>
        <taxon>Streptophyta</taxon>
        <taxon>Embryophyta</taxon>
        <taxon>Tracheophyta</taxon>
        <taxon>Spermatophyta</taxon>
        <taxon>Magnoliopsida</taxon>
        <taxon>eudicotyledons</taxon>
        <taxon>Gunneridae</taxon>
        <taxon>Pentapetalae</taxon>
        <taxon>rosids</taxon>
        <taxon>malvids</taxon>
        <taxon>Malvales</taxon>
        <taxon>Malvaceae</taxon>
        <taxon>Malvoideae</taxon>
        <taxon>Hibiscus</taxon>
    </lineage>
</organism>
<sequence>MDHLRNRNLTNGEWSQHHMSLSKACDICGFHLEDMNHVRRHCVAARALWLWVIHPDLIEDFMLAPFDTWLKQNLAPATTDLIHGSRWKSRFAIYCWLLCKDRGSVILALDNTYREDIISRGNRGQAAIGGIIRDEHGVWVVGFTRPVGRCSILVVELWALHDMLARAWSFGFRRIVVETDKLEVVETFPNPLESLIARIDFDKNSPLFDSLVPRDWFDVANVVCFNLHADPGG</sequence>
<accession>A0ABR2ENL8</accession>